<dbReference type="Pfam" id="PF16900">
    <property type="entry name" value="REPA_OB_2"/>
    <property type="match status" value="1"/>
</dbReference>
<dbReference type="CDD" id="cd04477">
    <property type="entry name" value="RPA1N"/>
    <property type="match status" value="1"/>
</dbReference>
<dbReference type="GO" id="GO:0043047">
    <property type="term" value="F:single-stranded telomeric DNA binding"/>
    <property type="evidence" value="ECO:0007669"/>
    <property type="project" value="TreeGrafter"/>
</dbReference>
<evidence type="ECO:0000313" key="15">
    <source>
        <dbReference type="EMBL" id="CAD6334887.1"/>
    </source>
</evidence>
<evidence type="ECO:0000256" key="13">
    <source>
        <dbReference type="RuleBase" id="RU364130"/>
    </source>
</evidence>
<dbReference type="InterPro" id="IPR004591">
    <property type="entry name" value="Rfa1"/>
</dbReference>
<comment type="function">
    <text evidence="13">Component of the replication protein A complex (RPA) required for DNA recombination, repair and replication. The activity of RPA is mediated by single-stranded DNA binding and protein interactions. Probably involved in repair of double-strand DNA breaks (DSBs) induced by genotoxic stresses.</text>
</comment>
<keyword evidence="6 12" id="KW-0863">Zinc-finger</keyword>
<evidence type="ECO:0000256" key="12">
    <source>
        <dbReference type="PROSITE-ProRule" id="PRU00047"/>
    </source>
</evidence>
<comment type="subcellular location">
    <subcellularLocation>
        <location evidence="1 13">Nucleus</location>
    </subcellularLocation>
</comment>
<keyword evidence="8 13" id="KW-0238">DNA-binding</keyword>
<dbReference type="InterPro" id="IPR001878">
    <property type="entry name" value="Znf_CCHC"/>
</dbReference>
<evidence type="ECO:0000256" key="6">
    <source>
        <dbReference type="ARBA" id="ARBA00022771"/>
    </source>
</evidence>
<dbReference type="Proteomes" id="UP000604825">
    <property type="component" value="Unassembled WGS sequence"/>
</dbReference>
<keyword evidence="11 13" id="KW-0539">Nucleus</keyword>
<comment type="caution">
    <text evidence="15">The sequence shown here is derived from an EMBL/GenBank/DDBJ whole genome shotgun (WGS) entry which is preliminary data.</text>
</comment>
<dbReference type="SMART" id="SM00343">
    <property type="entry name" value="ZnF_C2HC"/>
    <property type="match status" value="1"/>
</dbReference>
<dbReference type="InterPro" id="IPR007199">
    <property type="entry name" value="Rep_factor-A_N"/>
</dbReference>
<keyword evidence="16" id="KW-1185">Reference proteome</keyword>
<dbReference type="InterPro" id="IPR047192">
    <property type="entry name" value="Euk_RPA1_DBD_C"/>
</dbReference>
<dbReference type="GO" id="GO:0007140">
    <property type="term" value="P:male meiotic nuclear division"/>
    <property type="evidence" value="ECO:0007669"/>
    <property type="project" value="UniProtKB-ARBA"/>
</dbReference>
<dbReference type="GO" id="GO:0007004">
    <property type="term" value="P:telomere maintenance via telomerase"/>
    <property type="evidence" value="ECO:0007669"/>
    <property type="project" value="TreeGrafter"/>
</dbReference>
<keyword evidence="3 13" id="KW-0235">DNA replication</keyword>
<keyword evidence="10" id="KW-0234">DNA repair</keyword>
<comment type="similarity">
    <text evidence="2 13">Belongs to the replication factor A protein 1 family.</text>
</comment>
<feature type="domain" description="CCHC-type" evidence="14">
    <location>
        <begin position="652"/>
        <end position="665"/>
    </location>
</feature>
<proteinExistence type="inferred from homology"/>
<dbReference type="Gene3D" id="2.40.50.140">
    <property type="entry name" value="Nucleic acid-binding proteins"/>
    <property type="match status" value="4"/>
</dbReference>
<dbReference type="Pfam" id="PF04057">
    <property type="entry name" value="Rep-A_N"/>
    <property type="match status" value="1"/>
</dbReference>
<organism evidence="15 16">
    <name type="scientific">Miscanthus lutarioriparius</name>
    <dbReference type="NCBI Taxonomy" id="422564"/>
    <lineage>
        <taxon>Eukaryota</taxon>
        <taxon>Viridiplantae</taxon>
        <taxon>Streptophyta</taxon>
        <taxon>Embryophyta</taxon>
        <taxon>Tracheophyta</taxon>
        <taxon>Spermatophyta</taxon>
        <taxon>Magnoliopsida</taxon>
        <taxon>Liliopsida</taxon>
        <taxon>Poales</taxon>
        <taxon>Poaceae</taxon>
        <taxon>PACMAD clade</taxon>
        <taxon>Panicoideae</taxon>
        <taxon>Andropogonodae</taxon>
        <taxon>Andropogoneae</taxon>
        <taxon>Saccharinae</taxon>
        <taxon>Miscanthus</taxon>
    </lineage>
</organism>
<gene>
    <name evidence="15" type="ORF">NCGR_LOCUS58985</name>
</gene>
<evidence type="ECO:0000256" key="2">
    <source>
        <dbReference type="ARBA" id="ARBA00005690"/>
    </source>
</evidence>
<reference evidence="15" key="1">
    <citation type="submission" date="2020-10" db="EMBL/GenBank/DDBJ databases">
        <authorList>
            <person name="Han B."/>
            <person name="Lu T."/>
            <person name="Zhao Q."/>
            <person name="Huang X."/>
            <person name="Zhao Y."/>
        </authorList>
    </citation>
    <scope>NUCLEOTIDE SEQUENCE</scope>
</reference>
<evidence type="ECO:0000313" key="16">
    <source>
        <dbReference type="Proteomes" id="UP000604825"/>
    </source>
</evidence>
<dbReference type="FunFam" id="2.40.50.140:FF:000090">
    <property type="entry name" value="Replication protein A subunit"/>
    <property type="match status" value="1"/>
</dbReference>
<evidence type="ECO:0000256" key="5">
    <source>
        <dbReference type="ARBA" id="ARBA00022763"/>
    </source>
</evidence>
<evidence type="ECO:0000256" key="7">
    <source>
        <dbReference type="ARBA" id="ARBA00022833"/>
    </source>
</evidence>
<keyword evidence="7 13" id="KW-0862">Zinc</keyword>
<dbReference type="NCBIfam" id="TIGR00617">
    <property type="entry name" value="rpa1"/>
    <property type="match status" value="1"/>
</dbReference>
<evidence type="ECO:0000256" key="10">
    <source>
        <dbReference type="ARBA" id="ARBA00023204"/>
    </source>
</evidence>
<evidence type="ECO:0000256" key="4">
    <source>
        <dbReference type="ARBA" id="ARBA00022723"/>
    </source>
</evidence>
<protein>
    <recommendedName>
        <fullName evidence="13">Replication protein A subunit</fullName>
    </recommendedName>
</protein>
<dbReference type="CDD" id="cd04474">
    <property type="entry name" value="RPA1_DBD_A"/>
    <property type="match status" value="1"/>
</dbReference>
<evidence type="ECO:0000256" key="3">
    <source>
        <dbReference type="ARBA" id="ARBA00022705"/>
    </source>
</evidence>
<evidence type="ECO:0000256" key="1">
    <source>
        <dbReference type="ARBA" id="ARBA00004123"/>
    </source>
</evidence>
<dbReference type="InterPro" id="IPR036875">
    <property type="entry name" value="Znf_CCHC_sf"/>
</dbReference>
<dbReference type="OrthoDB" id="679191at2759"/>
<dbReference type="SUPFAM" id="SSF57756">
    <property type="entry name" value="Retrovirus zinc finger-like domains"/>
    <property type="match status" value="1"/>
</dbReference>
<dbReference type="CDD" id="cd04475">
    <property type="entry name" value="RPA1_DBD_B"/>
    <property type="match status" value="1"/>
</dbReference>
<keyword evidence="5" id="KW-0227">DNA damage</keyword>
<dbReference type="PANTHER" id="PTHR23273:SF4">
    <property type="entry name" value="REPLICATION PROTEIN A OB DOMAIN-CONTAINING PROTEIN"/>
    <property type="match status" value="1"/>
</dbReference>
<dbReference type="FunFam" id="2.40.50.140:FF:000041">
    <property type="entry name" value="Replication protein A subunit"/>
    <property type="match status" value="1"/>
</dbReference>
<dbReference type="FunFam" id="2.40.50.140:FF:000064">
    <property type="entry name" value="Replication protein A subunit"/>
    <property type="match status" value="1"/>
</dbReference>
<dbReference type="GO" id="GO:0006289">
    <property type="term" value="P:nucleotide-excision repair"/>
    <property type="evidence" value="ECO:0007669"/>
    <property type="project" value="TreeGrafter"/>
</dbReference>
<dbReference type="FunFam" id="2.40.50.140:FF:000117">
    <property type="entry name" value="Replication protein A subunit"/>
    <property type="match status" value="1"/>
</dbReference>
<dbReference type="InterPro" id="IPR013955">
    <property type="entry name" value="Rep_factor-A_C"/>
</dbReference>
<dbReference type="GO" id="GO:0005662">
    <property type="term" value="C:DNA replication factor A complex"/>
    <property type="evidence" value="ECO:0007669"/>
    <property type="project" value="TreeGrafter"/>
</dbReference>
<dbReference type="Pfam" id="PF00098">
    <property type="entry name" value="zf-CCHC"/>
    <property type="match status" value="1"/>
</dbReference>
<evidence type="ECO:0000259" key="14">
    <source>
        <dbReference type="PROSITE" id="PS50158"/>
    </source>
</evidence>
<evidence type="ECO:0000256" key="8">
    <source>
        <dbReference type="ARBA" id="ARBA00023125"/>
    </source>
</evidence>
<evidence type="ECO:0000256" key="9">
    <source>
        <dbReference type="ARBA" id="ARBA00023172"/>
    </source>
</evidence>
<keyword evidence="4 13" id="KW-0479">Metal-binding</keyword>
<dbReference type="CDD" id="cd04476">
    <property type="entry name" value="RPA1_DBD_C"/>
    <property type="match status" value="1"/>
</dbReference>
<dbReference type="Pfam" id="PF08646">
    <property type="entry name" value="Rep_fac-A_C"/>
    <property type="match status" value="1"/>
</dbReference>
<dbReference type="SUPFAM" id="SSF50249">
    <property type="entry name" value="Nucleic acid-binding proteins"/>
    <property type="match status" value="4"/>
</dbReference>
<dbReference type="InterPro" id="IPR012340">
    <property type="entry name" value="NA-bd_OB-fold"/>
</dbReference>
<dbReference type="EMBL" id="CAJGYO010000017">
    <property type="protein sequence ID" value="CAD6334887.1"/>
    <property type="molecule type" value="Genomic_DNA"/>
</dbReference>
<comment type="subunit">
    <text evidence="13">Heterotrimer of RPA1, RPA2 and RPA3 (canonical replication protein A complex).</text>
</comment>
<dbReference type="GO" id="GO:0008270">
    <property type="term" value="F:zinc ion binding"/>
    <property type="evidence" value="ECO:0007669"/>
    <property type="project" value="UniProtKB-KW"/>
</dbReference>
<dbReference type="InterPro" id="IPR031657">
    <property type="entry name" value="REPA_OB_2"/>
</dbReference>
<sequence>MAAWLTPGAVVAVSEHGDGNGTLQLVLQVVDVRMVKNVENPSAECFRMVLSDGVYTMQSMLATAENTRVRDGSIQKGSIIHLQEFTCSTIQNRRFIIVSKLYVLQSECNIMGNPKPYEMRNQPNEQVTNLLANAAQANTGITPVSALNPYQTIWKIKARGGEIRATCFNAQADQFFDLIEVDKVYLISKGSVKPAQKKFNSLNHEYEITLDFKTSIEVCIDDDSNIPRQQYNFRQISEIENIEAGAIVDLVGIVTSVGPSAMIIRKDGSEAQKRTLQLKDMSVRSMEIILWGKFCDAEGHQLQLLCDSDSNPILSLKGGRVSDFSGRSVVTISSTQLKVNPDFPVAERLKQWYITEGKNTACISLSRGISNMSGNHVLKTIAQIKDENLGRSDKPDFITVRAVLSHVGADKFCYQACSLELNGKQCCSLDLNGKRCYKKVMRNGDGTWYCDKCNQRTENCEYRYMLSCQIKDHTGTTYVTAFQEAGEAILGHTAQELFMIRNVEQDDLRFTEVMQAVLWREYLFKLKIDEQTYNREQRVKCTIIGVKKLEETNNLLKDVSRPVLKDDSSYTPNVGSANLEARQSMLTSSNANLQLDRASYSSSMLASSNVGATGFAQSNWMPTPPSASSDGCDFNGGFGFLDQSAVRGAPLCFKCNQPGHWFKDCLV</sequence>
<keyword evidence="9" id="KW-0233">DNA recombination</keyword>
<name>A0A811RY26_9POAL</name>
<dbReference type="PANTHER" id="PTHR23273">
    <property type="entry name" value="REPLICATION FACTOR A 1, RFA1"/>
    <property type="match status" value="1"/>
</dbReference>
<dbReference type="AlphaFoldDB" id="A0A811RY26"/>
<accession>A0A811RY26</accession>
<dbReference type="GO" id="GO:0003684">
    <property type="term" value="F:damaged DNA binding"/>
    <property type="evidence" value="ECO:0007669"/>
    <property type="project" value="TreeGrafter"/>
</dbReference>
<dbReference type="PROSITE" id="PS50158">
    <property type="entry name" value="ZF_CCHC"/>
    <property type="match status" value="1"/>
</dbReference>
<dbReference type="GO" id="GO:0000724">
    <property type="term" value="P:double-strand break repair via homologous recombination"/>
    <property type="evidence" value="ECO:0007669"/>
    <property type="project" value="TreeGrafter"/>
</dbReference>
<dbReference type="GO" id="GO:0006260">
    <property type="term" value="P:DNA replication"/>
    <property type="evidence" value="ECO:0007669"/>
    <property type="project" value="UniProtKB-KW"/>
</dbReference>
<evidence type="ECO:0000256" key="11">
    <source>
        <dbReference type="ARBA" id="ARBA00023242"/>
    </source>
</evidence>